<organism evidence="1 2">
    <name type="scientific">Methanosarcina thermophila</name>
    <dbReference type="NCBI Taxonomy" id="2210"/>
    <lineage>
        <taxon>Archaea</taxon>
        <taxon>Methanobacteriati</taxon>
        <taxon>Methanobacteriota</taxon>
        <taxon>Stenosarchaea group</taxon>
        <taxon>Methanomicrobia</taxon>
        <taxon>Methanosarcinales</taxon>
        <taxon>Methanosarcinaceae</taxon>
        <taxon>Methanosarcina</taxon>
    </lineage>
</organism>
<reference evidence="1 2" key="1">
    <citation type="submission" date="2016-10" db="EMBL/GenBank/DDBJ databases">
        <authorList>
            <person name="Varghese N."/>
            <person name="Submissions S."/>
        </authorList>
    </citation>
    <scope>NUCLEOTIDE SEQUENCE [LARGE SCALE GENOMIC DNA]</scope>
    <source>
        <strain evidence="1 2">DSM 11855</strain>
    </source>
</reference>
<dbReference type="EMBL" id="FPAO01000010">
    <property type="protein sequence ID" value="SFT78533.1"/>
    <property type="molecule type" value="Genomic_DNA"/>
</dbReference>
<dbReference type="RefSeq" id="WP_149761868.1">
    <property type="nucleotide sequence ID" value="NZ_FPAO01000010.1"/>
</dbReference>
<protein>
    <submittedName>
        <fullName evidence="1">Uncharacterized protein</fullName>
    </submittedName>
</protein>
<accession>A0A1I7AUC5</accession>
<name>A0A1I7AUC5_METTE</name>
<evidence type="ECO:0000313" key="1">
    <source>
        <dbReference type="EMBL" id="SFT78533.1"/>
    </source>
</evidence>
<gene>
    <name evidence="1" type="ORF">SAMN02910340_02371</name>
</gene>
<keyword evidence="2" id="KW-1185">Reference proteome</keyword>
<dbReference type="Proteomes" id="UP000323733">
    <property type="component" value="Unassembled WGS sequence"/>
</dbReference>
<proteinExistence type="predicted"/>
<evidence type="ECO:0000313" key="2">
    <source>
        <dbReference type="Proteomes" id="UP000323733"/>
    </source>
</evidence>
<sequence>MQNLINKQLGLISGQQHSYINRHYGKQVYNNSKKAPAQRSIFDEPLDFSQWFLRGFRSFEAKGYDFEFLTDELVAIRVPGRENRVLRTKADFKREWEEYKVNYYL</sequence>
<dbReference type="AlphaFoldDB" id="A0A1I7AUC5"/>